<evidence type="ECO:0008006" key="3">
    <source>
        <dbReference type="Google" id="ProtNLM"/>
    </source>
</evidence>
<reference evidence="1" key="1">
    <citation type="submission" date="2019-04" db="EMBL/GenBank/DDBJ databases">
        <title>Evolution of Biomass-Degrading Anaerobic Consortia Revealed by Metagenomics.</title>
        <authorList>
            <person name="Peng X."/>
        </authorList>
    </citation>
    <scope>NUCLEOTIDE SEQUENCE</scope>
    <source>
        <strain evidence="1">SIG66</strain>
    </source>
</reference>
<evidence type="ECO:0000313" key="1">
    <source>
        <dbReference type="EMBL" id="MBE6420974.1"/>
    </source>
</evidence>
<gene>
    <name evidence="1" type="ORF">E7027_02365</name>
</gene>
<name>A0A928DQ01_9BACT</name>
<dbReference type="Gene3D" id="3.40.50.300">
    <property type="entry name" value="P-loop containing nucleotide triphosphate hydrolases"/>
    <property type="match status" value="1"/>
</dbReference>
<protein>
    <recommendedName>
        <fullName evidence="3">Shikimate kinase</fullName>
    </recommendedName>
</protein>
<evidence type="ECO:0000313" key="2">
    <source>
        <dbReference type="Proteomes" id="UP000725649"/>
    </source>
</evidence>
<accession>A0A928DQ01</accession>
<dbReference type="Proteomes" id="UP000725649">
    <property type="component" value="Unassembled WGS sequence"/>
</dbReference>
<organism evidence="1 2">
    <name type="scientific">Candidatus Avelusimicrobium gallicola</name>
    <dbReference type="NCBI Taxonomy" id="2562704"/>
    <lineage>
        <taxon>Bacteria</taxon>
        <taxon>Pseudomonadati</taxon>
        <taxon>Elusimicrobiota</taxon>
        <taxon>Elusimicrobia</taxon>
        <taxon>Elusimicrobiales</taxon>
        <taxon>Elusimicrobiaceae</taxon>
        <taxon>Candidatus Avelusimicrobium</taxon>
    </lineage>
</organism>
<comment type="caution">
    <text evidence="1">The sequence shown here is derived from an EMBL/GenBank/DDBJ whole genome shotgun (WGS) entry which is preliminary data.</text>
</comment>
<sequence length="182" mass="20640">MNKTLFHLIGYPAVGKYTVAQVLKKDVNGLLIDNHLINNVFFSVTDLNGTLPPQVFSYLTKTYDLLFEYLVSISPSRPLIMTNCLSDSENDLSFVEKTRRFCQAAGYRYLPVKLLLSQEENLRRLPLPDRKAKMKLTDETLFKSFCESFPLITQLPEGKNLDITGLSAEETSAALQKLAREN</sequence>
<dbReference type="InterPro" id="IPR027417">
    <property type="entry name" value="P-loop_NTPase"/>
</dbReference>
<proteinExistence type="predicted"/>
<dbReference type="AlphaFoldDB" id="A0A928DQ01"/>
<dbReference type="EMBL" id="SUVG01000002">
    <property type="protein sequence ID" value="MBE6420974.1"/>
    <property type="molecule type" value="Genomic_DNA"/>
</dbReference>